<keyword evidence="3" id="KW-1185">Reference proteome</keyword>
<comment type="caution">
    <text evidence="2">The sequence shown here is derived from an EMBL/GenBank/DDBJ whole genome shotgun (WGS) entry which is preliminary data.</text>
</comment>
<feature type="region of interest" description="Disordered" evidence="1">
    <location>
        <begin position="19"/>
        <end position="90"/>
    </location>
</feature>
<name>A0AAE0DAL7_COLKA</name>
<sequence length="430" mass="49330">MTEFKLLLDQHLGIKDCADGTSSKYADGRESNEETHVKTSQRENENPFKLREFRRKRAQAADDEGEEGEEEQPRKKRPDSAPIDDPKKKLACPFYQRNPERHKRHRSCAGPGWPTIHRLKEHILRQHSMPIYCSRCSTVFVTESGLHEHHLQTDRCNLEIAQFPEGYTKEQERSLRKKIKGSEEEKWRAVYMILFPDDPEDMLPTPYDGTEAWERRRDKELTEFERYLRLELPRVVRRQLEQMSFELMPSFENQIRGQLVDAVQNAQTELFRSYRQTNQQTMTQDAARGDQPANLGSQTTISQEVNLGAFLDFSALYAPPPMADGVATFSTNYSQMFQGDPAHQDSDSGYVSIQTMNKPEGSEAGLKDREVGAFEDGGVAMNMDVSESNLDWFLGGSDGDAQNKLDEHHESLQDLEEWIFGRSGGDHSMS</sequence>
<feature type="compositionally biased region" description="Basic and acidic residues" evidence="1">
    <location>
        <begin position="26"/>
        <end position="51"/>
    </location>
</feature>
<evidence type="ECO:0008006" key="4">
    <source>
        <dbReference type="Google" id="ProtNLM"/>
    </source>
</evidence>
<dbReference type="PANTHER" id="PTHR38166">
    <property type="entry name" value="C2H2-TYPE DOMAIN-CONTAINING PROTEIN-RELATED"/>
    <property type="match status" value="1"/>
</dbReference>
<dbReference type="EMBL" id="VYYT01000076">
    <property type="protein sequence ID" value="KAK2771798.1"/>
    <property type="molecule type" value="Genomic_DNA"/>
</dbReference>
<reference evidence="2" key="1">
    <citation type="submission" date="2023-02" db="EMBL/GenBank/DDBJ databases">
        <title>Colletotrichum kahawae CIFC_Que2 genome sequencing and assembly.</title>
        <authorList>
            <person name="Baroncelli R."/>
        </authorList>
    </citation>
    <scope>NUCLEOTIDE SEQUENCE</scope>
    <source>
        <strain evidence="2">CIFC_Que2</strain>
    </source>
</reference>
<organism evidence="2 3">
    <name type="scientific">Colletotrichum kahawae</name>
    <name type="common">Coffee berry disease fungus</name>
    <dbReference type="NCBI Taxonomy" id="34407"/>
    <lineage>
        <taxon>Eukaryota</taxon>
        <taxon>Fungi</taxon>
        <taxon>Dikarya</taxon>
        <taxon>Ascomycota</taxon>
        <taxon>Pezizomycotina</taxon>
        <taxon>Sordariomycetes</taxon>
        <taxon>Hypocreomycetidae</taxon>
        <taxon>Glomerellales</taxon>
        <taxon>Glomerellaceae</taxon>
        <taxon>Colletotrichum</taxon>
        <taxon>Colletotrichum gloeosporioides species complex</taxon>
    </lineage>
</organism>
<dbReference type="AlphaFoldDB" id="A0AAE0DAL7"/>
<proteinExistence type="predicted"/>
<dbReference type="Proteomes" id="UP001281614">
    <property type="component" value="Unassembled WGS sequence"/>
</dbReference>
<feature type="compositionally biased region" description="Acidic residues" evidence="1">
    <location>
        <begin position="61"/>
        <end position="70"/>
    </location>
</feature>
<evidence type="ECO:0000313" key="2">
    <source>
        <dbReference type="EMBL" id="KAK2771798.1"/>
    </source>
</evidence>
<gene>
    <name evidence="2" type="ORF">CKAH01_14221</name>
</gene>
<protein>
    <recommendedName>
        <fullName evidence="4">C2H2-type domain-containing protein</fullName>
    </recommendedName>
</protein>
<evidence type="ECO:0000313" key="3">
    <source>
        <dbReference type="Proteomes" id="UP001281614"/>
    </source>
</evidence>
<dbReference type="PANTHER" id="PTHR38166:SF1">
    <property type="entry name" value="C2H2-TYPE DOMAIN-CONTAINING PROTEIN"/>
    <property type="match status" value="1"/>
</dbReference>
<accession>A0AAE0DAL7</accession>
<evidence type="ECO:0000256" key="1">
    <source>
        <dbReference type="SAM" id="MobiDB-lite"/>
    </source>
</evidence>